<feature type="chain" id="PRO_5043853605" evidence="2">
    <location>
        <begin position="29"/>
        <end position="199"/>
    </location>
</feature>
<proteinExistence type="predicted"/>
<organism evidence="3 4">
    <name type="scientific">Plakobranchus ocellatus</name>
    <dbReference type="NCBI Taxonomy" id="259542"/>
    <lineage>
        <taxon>Eukaryota</taxon>
        <taxon>Metazoa</taxon>
        <taxon>Spiralia</taxon>
        <taxon>Lophotrochozoa</taxon>
        <taxon>Mollusca</taxon>
        <taxon>Gastropoda</taxon>
        <taxon>Heterobranchia</taxon>
        <taxon>Euthyneura</taxon>
        <taxon>Panpulmonata</taxon>
        <taxon>Sacoglossa</taxon>
        <taxon>Placobranchoidea</taxon>
        <taxon>Plakobranchidae</taxon>
        <taxon>Plakobranchus</taxon>
    </lineage>
</organism>
<feature type="signal peptide" evidence="2">
    <location>
        <begin position="1"/>
        <end position="28"/>
    </location>
</feature>
<keyword evidence="2" id="KW-0732">Signal</keyword>
<feature type="region of interest" description="Disordered" evidence="1">
    <location>
        <begin position="135"/>
        <end position="199"/>
    </location>
</feature>
<feature type="region of interest" description="Disordered" evidence="1">
    <location>
        <begin position="72"/>
        <end position="101"/>
    </location>
</feature>
<keyword evidence="4" id="KW-1185">Reference proteome</keyword>
<feature type="compositionally biased region" description="Basic and acidic residues" evidence="1">
    <location>
        <begin position="86"/>
        <end position="99"/>
    </location>
</feature>
<comment type="caution">
    <text evidence="3">The sequence shown here is derived from an EMBL/GenBank/DDBJ whole genome shotgun (WGS) entry which is preliminary data.</text>
</comment>
<accession>A0AAV4CLH2</accession>
<dbReference type="AlphaFoldDB" id="A0AAV4CLH2"/>
<evidence type="ECO:0000313" key="3">
    <source>
        <dbReference type="EMBL" id="GFO31874.1"/>
    </source>
</evidence>
<feature type="compositionally biased region" description="Basic and acidic residues" evidence="1">
    <location>
        <begin position="172"/>
        <end position="183"/>
    </location>
</feature>
<feature type="compositionally biased region" description="Polar residues" evidence="1">
    <location>
        <begin position="185"/>
        <end position="199"/>
    </location>
</feature>
<name>A0AAV4CLH2_9GAST</name>
<protein>
    <submittedName>
        <fullName evidence="3">Uncharacterized protein</fullName>
    </submittedName>
</protein>
<evidence type="ECO:0000256" key="1">
    <source>
        <dbReference type="SAM" id="MobiDB-lite"/>
    </source>
</evidence>
<evidence type="ECO:0000256" key="2">
    <source>
        <dbReference type="SAM" id="SignalP"/>
    </source>
</evidence>
<evidence type="ECO:0000313" key="4">
    <source>
        <dbReference type="Proteomes" id="UP000735302"/>
    </source>
</evidence>
<feature type="compositionally biased region" description="Acidic residues" evidence="1">
    <location>
        <begin position="151"/>
        <end position="162"/>
    </location>
</feature>
<dbReference type="EMBL" id="BLXT01006466">
    <property type="protein sequence ID" value="GFO31874.1"/>
    <property type="molecule type" value="Genomic_DNA"/>
</dbReference>
<gene>
    <name evidence="3" type="ORF">PoB_005837900</name>
</gene>
<reference evidence="3 4" key="1">
    <citation type="journal article" date="2021" name="Elife">
        <title>Chloroplast acquisition without the gene transfer in kleptoplastic sea slugs, Plakobranchus ocellatus.</title>
        <authorList>
            <person name="Maeda T."/>
            <person name="Takahashi S."/>
            <person name="Yoshida T."/>
            <person name="Shimamura S."/>
            <person name="Takaki Y."/>
            <person name="Nagai Y."/>
            <person name="Toyoda A."/>
            <person name="Suzuki Y."/>
            <person name="Arimoto A."/>
            <person name="Ishii H."/>
            <person name="Satoh N."/>
            <person name="Nishiyama T."/>
            <person name="Hasebe M."/>
            <person name="Maruyama T."/>
            <person name="Minagawa J."/>
            <person name="Obokata J."/>
            <person name="Shigenobu S."/>
        </authorList>
    </citation>
    <scope>NUCLEOTIDE SEQUENCE [LARGE SCALE GENOMIC DNA]</scope>
</reference>
<dbReference type="Proteomes" id="UP000735302">
    <property type="component" value="Unassembled WGS sequence"/>
</dbReference>
<sequence>MGGNRQWRIFRLSSLLFALTELSAPATSHYLRRADVDSETGTISQYQAGWDYEDIGGTLRLLGYLMSERDGLFPPSQAPPSAQNLKAKDGPRTETRSRDPLAAMPVWSELQQQSSRRDVIAELLHKLEQRSLLESLMGPEAQADDKHDRPVDDEDEETDEEGDLRLLGPSSGHERRVSEDLRVDSLSTVPPTSLNEVEE</sequence>